<proteinExistence type="predicted"/>
<reference evidence="1" key="1">
    <citation type="submission" date="2023-04" db="EMBL/GenBank/DDBJ databases">
        <title>A chromosome-level genome assembly of the parasitoid wasp Eretmocerus hayati.</title>
        <authorList>
            <person name="Zhong Y."/>
            <person name="Liu S."/>
            <person name="Liu Y."/>
        </authorList>
    </citation>
    <scope>NUCLEOTIDE SEQUENCE</scope>
    <source>
        <strain evidence="1">ZJU_SS_LIU_2023</strain>
    </source>
</reference>
<evidence type="ECO:0000313" key="2">
    <source>
        <dbReference type="Proteomes" id="UP001239111"/>
    </source>
</evidence>
<comment type="caution">
    <text evidence="1">The sequence shown here is derived from an EMBL/GenBank/DDBJ whole genome shotgun (WGS) entry which is preliminary data.</text>
</comment>
<gene>
    <name evidence="1" type="ORF">QAD02_008778</name>
</gene>
<protein>
    <submittedName>
        <fullName evidence="1">Uncharacterized protein</fullName>
    </submittedName>
</protein>
<dbReference type="Proteomes" id="UP001239111">
    <property type="component" value="Chromosome 4"/>
</dbReference>
<dbReference type="EMBL" id="CM056744">
    <property type="protein sequence ID" value="KAJ8667116.1"/>
    <property type="molecule type" value="Genomic_DNA"/>
</dbReference>
<organism evidence="1 2">
    <name type="scientific">Eretmocerus hayati</name>
    <dbReference type="NCBI Taxonomy" id="131215"/>
    <lineage>
        <taxon>Eukaryota</taxon>
        <taxon>Metazoa</taxon>
        <taxon>Ecdysozoa</taxon>
        <taxon>Arthropoda</taxon>
        <taxon>Hexapoda</taxon>
        <taxon>Insecta</taxon>
        <taxon>Pterygota</taxon>
        <taxon>Neoptera</taxon>
        <taxon>Endopterygota</taxon>
        <taxon>Hymenoptera</taxon>
        <taxon>Apocrita</taxon>
        <taxon>Proctotrupomorpha</taxon>
        <taxon>Chalcidoidea</taxon>
        <taxon>Aphelinidae</taxon>
        <taxon>Aphelininae</taxon>
        <taxon>Eretmocerus</taxon>
    </lineage>
</organism>
<keyword evidence="2" id="KW-1185">Reference proteome</keyword>
<name>A0ACC2N7S2_9HYME</name>
<accession>A0ACC2N7S2</accession>
<evidence type="ECO:0000313" key="1">
    <source>
        <dbReference type="EMBL" id="KAJ8667116.1"/>
    </source>
</evidence>
<sequence>MMLFERRSTFFKFDISTGLYGFNEGELIKILNEKFETIAPTTLLFEDICPKENLKKISDLIHEFYLARKPIDLKTSAEVTDMYTDAWFYIAADEAVRKTFGTSVIASLLLLFYLQRKFIVYNPTPEVTSDLPIKWKPVRTPDLEYLNIWRKIKEIVQSNSRAYENEDHRTKHEL</sequence>